<dbReference type="SUPFAM" id="SSF48371">
    <property type="entry name" value="ARM repeat"/>
    <property type="match status" value="1"/>
</dbReference>
<dbReference type="GeneID" id="591909"/>
<feature type="region of interest" description="Disordered" evidence="2">
    <location>
        <begin position="570"/>
        <end position="591"/>
    </location>
</feature>
<dbReference type="EnsemblMetazoa" id="XM_030990625">
    <property type="protein sequence ID" value="XP_030846485"/>
    <property type="gene ID" value="LOC591909"/>
</dbReference>
<evidence type="ECO:0000256" key="1">
    <source>
        <dbReference type="SAM" id="Coils"/>
    </source>
</evidence>
<evidence type="ECO:0000313" key="4">
    <source>
        <dbReference type="EnsemblMetazoa" id="XP_030846485"/>
    </source>
</evidence>
<dbReference type="InParanoid" id="A0A7M7PB12"/>
<accession>A0A7M7PB12</accession>
<dbReference type="PANTHER" id="PTHR23161">
    <property type="entry name" value="PROTEIN CIP2A"/>
    <property type="match status" value="1"/>
</dbReference>
<dbReference type="InterPro" id="IPR048701">
    <property type="entry name" value="CIP2A_N"/>
</dbReference>
<keyword evidence="5" id="KW-1185">Reference proteome</keyword>
<dbReference type="Gene3D" id="1.10.287.1490">
    <property type="match status" value="1"/>
</dbReference>
<dbReference type="Proteomes" id="UP000007110">
    <property type="component" value="Unassembled WGS sequence"/>
</dbReference>
<proteinExistence type="predicted"/>
<dbReference type="OMA" id="HHVQSTE"/>
<dbReference type="AlphaFoldDB" id="A0A7M7PB12"/>
<dbReference type="Pfam" id="PF21044">
    <property type="entry name" value="CIP2A_N"/>
    <property type="match status" value="1"/>
</dbReference>
<dbReference type="InterPro" id="IPR016024">
    <property type="entry name" value="ARM-type_fold"/>
</dbReference>
<reference evidence="4" key="2">
    <citation type="submission" date="2021-01" db="UniProtKB">
        <authorList>
            <consortium name="EnsemblMetazoa"/>
        </authorList>
    </citation>
    <scope>IDENTIFICATION</scope>
</reference>
<keyword evidence="1" id="KW-0175">Coiled coil</keyword>
<feature type="compositionally biased region" description="Polar residues" evidence="2">
    <location>
        <begin position="580"/>
        <end position="591"/>
    </location>
</feature>
<dbReference type="InterPro" id="IPR011989">
    <property type="entry name" value="ARM-like"/>
</dbReference>
<dbReference type="Gene3D" id="1.25.10.10">
    <property type="entry name" value="Leucine-rich Repeat Variant"/>
    <property type="match status" value="1"/>
</dbReference>
<name>A0A7M7PB12_STRPU</name>
<organism evidence="4 5">
    <name type="scientific">Strongylocentrotus purpuratus</name>
    <name type="common">Purple sea urchin</name>
    <dbReference type="NCBI Taxonomy" id="7668"/>
    <lineage>
        <taxon>Eukaryota</taxon>
        <taxon>Metazoa</taxon>
        <taxon>Echinodermata</taxon>
        <taxon>Eleutherozoa</taxon>
        <taxon>Echinozoa</taxon>
        <taxon>Echinoidea</taxon>
        <taxon>Euechinoidea</taxon>
        <taxon>Echinacea</taxon>
        <taxon>Camarodonta</taxon>
        <taxon>Echinidea</taxon>
        <taxon>Strongylocentrotidae</taxon>
        <taxon>Strongylocentrotus</taxon>
    </lineage>
</organism>
<reference evidence="5" key="1">
    <citation type="submission" date="2015-02" db="EMBL/GenBank/DDBJ databases">
        <title>Genome sequencing for Strongylocentrotus purpuratus.</title>
        <authorList>
            <person name="Murali S."/>
            <person name="Liu Y."/>
            <person name="Vee V."/>
            <person name="English A."/>
            <person name="Wang M."/>
            <person name="Skinner E."/>
            <person name="Han Y."/>
            <person name="Muzny D.M."/>
            <person name="Worley K.C."/>
            <person name="Gibbs R.A."/>
        </authorList>
    </citation>
    <scope>NUCLEOTIDE SEQUENCE</scope>
</reference>
<protein>
    <recommendedName>
        <fullName evidence="3">CIP2A N-terminal domain-containing protein</fullName>
    </recommendedName>
</protein>
<evidence type="ECO:0000259" key="3">
    <source>
        <dbReference type="Pfam" id="PF21044"/>
    </source>
</evidence>
<evidence type="ECO:0000256" key="2">
    <source>
        <dbReference type="SAM" id="MobiDB-lite"/>
    </source>
</evidence>
<dbReference type="PANTHER" id="PTHR23161:SF2">
    <property type="entry name" value="PROTEIN CIP2A"/>
    <property type="match status" value="1"/>
</dbReference>
<feature type="coiled-coil region" evidence="1">
    <location>
        <begin position="652"/>
        <end position="875"/>
    </location>
</feature>
<dbReference type="SUPFAM" id="SSF90257">
    <property type="entry name" value="Myosin rod fragments"/>
    <property type="match status" value="1"/>
</dbReference>
<dbReference type="KEGG" id="spu:591909"/>
<feature type="domain" description="CIP2A N-terminal" evidence="3">
    <location>
        <begin position="21"/>
        <end position="563"/>
    </location>
</feature>
<evidence type="ECO:0000313" key="5">
    <source>
        <dbReference type="Proteomes" id="UP000007110"/>
    </source>
</evidence>
<dbReference type="InterPro" id="IPR042510">
    <property type="entry name" value="CIP2A"/>
</dbReference>
<dbReference type="OrthoDB" id="73401at2759"/>
<dbReference type="RefSeq" id="XP_030846485.1">
    <property type="nucleotide sequence ID" value="XM_030990625.1"/>
</dbReference>
<sequence>MEATSVVRSVVLAANQYSRNQSDANLVHLQSRLDVLIGITSRDKSLSYFCPRQLLPSECLTCLVDLVNDPATPLDLSLKTMVLLFNLAADCDVRETLQVTFNLPASLASFLKVQRGAPNDTVIGQCVQLLQRVTYNYRIIYPNNYVEDLIQFLLTQILGPESDLVMPCLGLLANLCRQNVSVQAHIKAMDNLKSISKTLIRFLSHSNLTNIIFSLSILTSLCLNEELGDKLFNARNINQTFQLIFNILINGDGVVTRRYAVDLFIDLLKSPRIQQSLLLFEHFQLCMHRVLGLLPTQDEESVCKLFELMLTFCGVSGLRPTICRSIMTSPQVQRGQETHQSEAFFAVVEWASRPVQSNNTVSILALDLLREVYEEMLDSGLVTQFSPRTDVTIPMATRLVLPLQELEGPFIRHKLNKISRLMCLLMTLSRDEGTRSELGRVMTFDPCLAIVEHQLDNNQVGISKTTRMAVGDCDWSDAGVGTILHIVDVMVTLQSNVPQIKNTLVQILQDPRLVPFMAHGLSSRDRERVHVSLKLIRAASTLQDFPTIILGECIASNNSHILQTSQHDISSDHAAPHPHNLNQSHTNGYDMSVMGSNLEATRSKVTKADNAGLDKLIDRMQTGLDLKDVKASEIMDVYEHKLSALATKESHLQDLLEAKAMALAQADRLIAQYRCRKAQADNEARKLRSMIQESEKRSEEYRDELSGKMVEKERMAGEMKNMMAQIERLEAVAREHERLTTAHAELGQRLESLRETLEAEKQERASLLELHEMLTKHSEALKDKHETTIGRLEELEGQHKGTVKQLRLTEGRLGELQEELKETESTLRKTEREREELEAAIDKLRGELAKAEQAKKKLSQQVSKLETDCRQQKSTIREKDALISQQKEQLSQQQQLTLMIHSLTSKQQQEK</sequence>